<accession>A0ABQ8S731</accession>
<proteinExistence type="predicted"/>
<protein>
    <submittedName>
        <fullName evidence="2">Uncharacterized protein</fullName>
    </submittedName>
</protein>
<organism evidence="2 3">
    <name type="scientific">Periplaneta americana</name>
    <name type="common">American cockroach</name>
    <name type="synonym">Blatta americana</name>
    <dbReference type="NCBI Taxonomy" id="6978"/>
    <lineage>
        <taxon>Eukaryota</taxon>
        <taxon>Metazoa</taxon>
        <taxon>Ecdysozoa</taxon>
        <taxon>Arthropoda</taxon>
        <taxon>Hexapoda</taxon>
        <taxon>Insecta</taxon>
        <taxon>Pterygota</taxon>
        <taxon>Neoptera</taxon>
        <taxon>Polyneoptera</taxon>
        <taxon>Dictyoptera</taxon>
        <taxon>Blattodea</taxon>
        <taxon>Blattoidea</taxon>
        <taxon>Blattidae</taxon>
        <taxon>Blattinae</taxon>
        <taxon>Periplaneta</taxon>
    </lineage>
</organism>
<feature type="compositionally biased region" description="Basic and acidic residues" evidence="1">
    <location>
        <begin position="122"/>
        <end position="151"/>
    </location>
</feature>
<feature type="region of interest" description="Disordered" evidence="1">
    <location>
        <begin position="122"/>
        <end position="173"/>
    </location>
</feature>
<gene>
    <name evidence="2" type="ORF">ANN_22057</name>
</gene>
<dbReference type="Proteomes" id="UP001148838">
    <property type="component" value="Unassembled WGS sequence"/>
</dbReference>
<evidence type="ECO:0000256" key="1">
    <source>
        <dbReference type="SAM" id="MobiDB-lite"/>
    </source>
</evidence>
<dbReference type="EMBL" id="JAJSOF020000033">
    <property type="protein sequence ID" value="KAJ4429853.1"/>
    <property type="molecule type" value="Genomic_DNA"/>
</dbReference>
<sequence length="362" mass="41326">MDYRRWTHRLTLWDPRIGRRRVGRQTIRWADFFKKKAGAHWTSRARDRQLWRNLEATVLIKPFAVSVTLSINCDSAHWQKRFVYVLAPLKCGGGRRQYGSQKLEKKKKKTIEILYLDKTENDVNRNPDRRNKSGEGKPSLEEVTGAREDAVRGSVPQATREGRPRSSSGCIARRSGFGATNEVSASEDLVTQSGGSSWCLRGSETSTVRRIVAGSNDEVDACDEHLLREYNIPTELRQELYRTPSQFFPLYPHNSSGTYEVLKKSDHSHGPDWSRCKALGVVSLIQETVVSSNQSTSSIKSRQVGKPDSETYLKIQKTDSLRRTVQRETLQILYDEYKECRDNENVVGYLRVIAHNTTGNLF</sequence>
<name>A0ABQ8S731_PERAM</name>
<evidence type="ECO:0000313" key="3">
    <source>
        <dbReference type="Proteomes" id="UP001148838"/>
    </source>
</evidence>
<reference evidence="2 3" key="1">
    <citation type="journal article" date="2022" name="Allergy">
        <title>Genome assembly and annotation of Periplaneta americana reveal a comprehensive cockroach allergen profile.</title>
        <authorList>
            <person name="Wang L."/>
            <person name="Xiong Q."/>
            <person name="Saelim N."/>
            <person name="Wang L."/>
            <person name="Nong W."/>
            <person name="Wan A.T."/>
            <person name="Shi M."/>
            <person name="Liu X."/>
            <person name="Cao Q."/>
            <person name="Hui J.H.L."/>
            <person name="Sookrung N."/>
            <person name="Leung T.F."/>
            <person name="Tungtrongchitr A."/>
            <person name="Tsui S.K.W."/>
        </authorList>
    </citation>
    <scope>NUCLEOTIDE SEQUENCE [LARGE SCALE GENOMIC DNA]</scope>
    <source>
        <strain evidence="2">PWHHKU_190912</strain>
    </source>
</reference>
<comment type="caution">
    <text evidence="2">The sequence shown here is derived from an EMBL/GenBank/DDBJ whole genome shotgun (WGS) entry which is preliminary data.</text>
</comment>
<evidence type="ECO:0000313" key="2">
    <source>
        <dbReference type="EMBL" id="KAJ4429853.1"/>
    </source>
</evidence>
<keyword evidence="3" id="KW-1185">Reference proteome</keyword>